<reference evidence="2" key="1">
    <citation type="submission" date="2019-05" db="EMBL/GenBank/DDBJ databases">
        <title>Genome sequence and methylation pattern of the halophilic Archaeon Natrinema versiforme BOL5-4.</title>
        <authorList>
            <person name="DasSarma P."/>
            <person name="Anton B.P."/>
            <person name="DasSarma S.L."/>
            <person name="Martinez F.L."/>
            <person name="Guzman D."/>
            <person name="Roberts R.J."/>
            <person name="DasSarma S."/>
        </authorList>
    </citation>
    <scope>NUCLEOTIDE SEQUENCE [LARGE SCALE GENOMIC DNA]</scope>
    <source>
        <strain evidence="2">BOL5-4</strain>
        <plasmid evidence="2">pnve500</plasmid>
    </source>
</reference>
<proteinExistence type="predicted"/>
<dbReference type="KEGG" id="nvr:FEJ81_20935"/>
<organism evidence="1 2">
    <name type="scientific">Natrinema versiforme</name>
    <dbReference type="NCBI Taxonomy" id="88724"/>
    <lineage>
        <taxon>Archaea</taxon>
        <taxon>Methanobacteriati</taxon>
        <taxon>Methanobacteriota</taxon>
        <taxon>Stenosarchaea group</taxon>
        <taxon>Halobacteria</taxon>
        <taxon>Halobacteriales</taxon>
        <taxon>Natrialbaceae</taxon>
        <taxon>Natrinema</taxon>
    </lineage>
</organism>
<dbReference type="EMBL" id="CP040331">
    <property type="protein sequence ID" value="QCS44743.1"/>
    <property type="molecule type" value="Genomic_DNA"/>
</dbReference>
<keyword evidence="1" id="KW-0614">Plasmid</keyword>
<dbReference type="GeneID" id="40267795"/>
<dbReference type="Proteomes" id="UP000302218">
    <property type="component" value="Plasmid pNVE500"/>
</dbReference>
<accession>A0A4P8WQE9</accession>
<sequence length="391" mass="45324">MVNTRLEAVLLGIGDGAKLEQLVSDLLQREEYDVDPTGTRGPDNKRDALLYRDSEQGILHCSIGQDLEDKLHDDAQKAADRDEDYDFFIFATTQNPATVKRDRLEKDIHDEYGWQTTILDLQRLRNKLRGDPDNHDLIRNHLNIDPNYAFHDPAVDAEEFHEERIEELQNRSAYYGSITDTDARKQIPDPPILAVHIIPAETFGNDHDRIGTNLPEPPGLTRGGYPNWYGDCVLTGNNDALKGEQPFTHYSCFHEDGWAEAITTYLIRDPDEQELRITIDKKVNTFLEDALDWYREVGISPPFTIYVTLLDAAEYTMGVPKRMWTPDMHRKFRSDVFTFGEVRIDSYDADVPQVMRKPLFRLWNRAGFPKSIHYDEIEEDGDTRYEWNPYR</sequence>
<geneLocation type="plasmid" evidence="2">
    <name>pnve500</name>
</geneLocation>
<dbReference type="OrthoDB" id="191533at2157"/>
<dbReference type="AlphaFoldDB" id="A0A4P8WQE9"/>
<name>A0A4P8WQE9_9EURY</name>
<evidence type="ECO:0000313" key="1">
    <source>
        <dbReference type="EMBL" id="QCS44743.1"/>
    </source>
</evidence>
<dbReference type="RefSeq" id="WP_138247141.1">
    <property type="nucleotide sequence ID" value="NZ_CP040331.1"/>
</dbReference>
<evidence type="ECO:0000313" key="2">
    <source>
        <dbReference type="Proteomes" id="UP000302218"/>
    </source>
</evidence>
<evidence type="ECO:0008006" key="3">
    <source>
        <dbReference type="Google" id="ProtNLM"/>
    </source>
</evidence>
<gene>
    <name evidence="1" type="ORF">FEJ81_20935</name>
</gene>
<protein>
    <recommendedName>
        <fullName evidence="3">Restriction endonuclease</fullName>
    </recommendedName>
</protein>